<gene>
    <name evidence="1" type="ORF">SAMN05216439_1282</name>
</gene>
<dbReference type="RefSeq" id="WP_091699116.1">
    <property type="nucleotide sequence ID" value="NZ_FOAK01000004.1"/>
</dbReference>
<proteinExistence type="predicted"/>
<evidence type="ECO:0000313" key="1">
    <source>
        <dbReference type="EMBL" id="SEK66680.1"/>
    </source>
</evidence>
<dbReference type="Proteomes" id="UP000199506">
    <property type="component" value="Unassembled WGS sequence"/>
</dbReference>
<sequence length="62" mass="7310">MFDKKNKKVWEIQFHVLKNIFGGDGGGEIQITVFLQKLDAIYLFVLKVKLIIFRNRLGWLKT</sequence>
<accession>A0A1H7IYD2</accession>
<dbReference type="AlphaFoldDB" id="A0A1H7IYD2"/>
<evidence type="ECO:0000313" key="2">
    <source>
        <dbReference type="Proteomes" id="UP000199506"/>
    </source>
</evidence>
<dbReference type="EMBL" id="FOAK01000004">
    <property type="protein sequence ID" value="SEK66680.1"/>
    <property type="molecule type" value="Genomic_DNA"/>
</dbReference>
<name>A0A1H7IYD2_9EURY</name>
<protein>
    <submittedName>
        <fullName evidence="1">Uncharacterized protein</fullName>
    </submittedName>
</protein>
<reference evidence="1 2" key="1">
    <citation type="submission" date="2016-10" db="EMBL/GenBank/DDBJ databases">
        <authorList>
            <person name="de Groot N.N."/>
        </authorList>
    </citation>
    <scope>NUCLEOTIDE SEQUENCE [LARGE SCALE GENOMIC DNA]</scope>
    <source>
        <strain evidence="1 2">DSM 11978</strain>
    </source>
</reference>
<organism evidence="1 2">
    <name type="scientific">Methanobrevibacter gottschalkii</name>
    <dbReference type="NCBI Taxonomy" id="190974"/>
    <lineage>
        <taxon>Archaea</taxon>
        <taxon>Methanobacteriati</taxon>
        <taxon>Methanobacteriota</taxon>
        <taxon>Methanomada group</taxon>
        <taxon>Methanobacteria</taxon>
        <taxon>Methanobacteriales</taxon>
        <taxon>Methanobacteriaceae</taxon>
        <taxon>Methanobrevibacter</taxon>
    </lineage>
</organism>